<dbReference type="GO" id="GO:0004342">
    <property type="term" value="F:glucosamine-6-phosphate deaminase activity"/>
    <property type="evidence" value="ECO:0007669"/>
    <property type="project" value="InterPro"/>
</dbReference>
<evidence type="ECO:0000256" key="1">
    <source>
        <dbReference type="ARBA" id="ARBA00023277"/>
    </source>
</evidence>
<accession>A0A2T1C6X6</accession>
<gene>
    <name evidence="3" type="ORF">C7B64_06305</name>
</gene>
<dbReference type="Pfam" id="PF01182">
    <property type="entry name" value="Glucosamine_iso"/>
    <property type="match status" value="1"/>
</dbReference>
<sequence length="270" mass="30387">MLDLGNLTASDDPVKKWKVDELSVLVYESPELMVKNVALSVQKYLQQCLIKQDTATVILATGNSQIKFLENLIKLGGLDWSKIVCFHLDEFLGISAQHPGSFRKYLQERVEKKVNLKAFHYLQGDTWEPISECDRYTQLLQAQPIDLCCLGIGENGHIAFNEPEVAQVNDPRWVKIVKLAETTVKQQVNGIYFSSIETVPNYAFTLTLPAICQSRKIVCLAAGKSKSSLIKSVLQNPRDLKFPASILRTQPQATLFIDQEAANYLYQPIL</sequence>
<dbReference type="Proteomes" id="UP000238762">
    <property type="component" value="Unassembled WGS sequence"/>
</dbReference>
<dbReference type="RefSeq" id="WP_106287805.1">
    <property type="nucleotide sequence ID" value="NZ_CAWNTC010000231.1"/>
</dbReference>
<dbReference type="InterPro" id="IPR004547">
    <property type="entry name" value="Glucosamine6P_isomerase"/>
</dbReference>
<reference evidence="3 4" key="2">
    <citation type="submission" date="2018-03" db="EMBL/GenBank/DDBJ databases">
        <title>The ancient ancestry and fast evolution of plastids.</title>
        <authorList>
            <person name="Moore K.R."/>
            <person name="Magnabosco C."/>
            <person name="Momper L."/>
            <person name="Gold D.A."/>
            <person name="Bosak T."/>
            <person name="Fournier G.P."/>
        </authorList>
    </citation>
    <scope>NUCLEOTIDE SEQUENCE [LARGE SCALE GENOMIC DNA]</scope>
    <source>
        <strain evidence="3 4">CCAP 1448/3</strain>
    </source>
</reference>
<evidence type="ECO:0000313" key="3">
    <source>
        <dbReference type="EMBL" id="PSB03897.1"/>
    </source>
</evidence>
<dbReference type="CDD" id="cd01399">
    <property type="entry name" value="GlcN6P_deaminase"/>
    <property type="match status" value="1"/>
</dbReference>
<reference evidence="3 4" key="1">
    <citation type="submission" date="2018-02" db="EMBL/GenBank/DDBJ databases">
        <authorList>
            <person name="Cohen D.B."/>
            <person name="Kent A.D."/>
        </authorList>
    </citation>
    <scope>NUCLEOTIDE SEQUENCE [LARGE SCALE GENOMIC DNA]</scope>
    <source>
        <strain evidence="3 4">CCAP 1448/3</strain>
    </source>
</reference>
<keyword evidence="4" id="KW-1185">Reference proteome</keyword>
<organism evidence="3 4">
    <name type="scientific">Merismopedia glauca CCAP 1448/3</name>
    <dbReference type="NCBI Taxonomy" id="1296344"/>
    <lineage>
        <taxon>Bacteria</taxon>
        <taxon>Bacillati</taxon>
        <taxon>Cyanobacteriota</taxon>
        <taxon>Cyanophyceae</taxon>
        <taxon>Synechococcales</taxon>
        <taxon>Merismopediaceae</taxon>
        <taxon>Merismopedia</taxon>
    </lineage>
</organism>
<dbReference type="PANTHER" id="PTHR11280:SF6">
    <property type="entry name" value="GLUCOSAMINE-6-PHOSPHATE ISOMERASE NAGB"/>
    <property type="match status" value="1"/>
</dbReference>
<proteinExistence type="predicted"/>
<comment type="caution">
    <text evidence="3">The sequence shown here is derived from an EMBL/GenBank/DDBJ whole genome shotgun (WGS) entry which is preliminary data.</text>
</comment>
<dbReference type="GO" id="GO:0005737">
    <property type="term" value="C:cytoplasm"/>
    <property type="evidence" value="ECO:0007669"/>
    <property type="project" value="TreeGrafter"/>
</dbReference>
<dbReference type="PANTHER" id="PTHR11280">
    <property type="entry name" value="GLUCOSAMINE-6-PHOSPHATE ISOMERASE"/>
    <property type="match status" value="1"/>
</dbReference>
<dbReference type="SUPFAM" id="SSF100950">
    <property type="entry name" value="NagB/RpiA/CoA transferase-like"/>
    <property type="match status" value="1"/>
</dbReference>
<dbReference type="InterPro" id="IPR037171">
    <property type="entry name" value="NagB/RpiA_transferase-like"/>
</dbReference>
<dbReference type="GO" id="GO:0006046">
    <property type="term" value="P:N-acetylglucosamine catabolic process"/>
    <property type="evidence" value="ECO:0007669"/>
    <property type="project" value="TreeGrafter"/>
</dbReference>
<dbReference type="Gene3D" id="3.40.50.1360">
    <property type="match status" value="1"/>
</dbReference>
<feature type="domain" description="Glucosamine/galactosamine-6-phosphate isomerase" evidence="2">
    <location>
        <begin position="29"/>
        <end position="250"/>
    </location>
</feature>
<dbReference type="InterPro" id="IPR006148">
    <property type="entry name" value="Glc/Gal-6P_isomerase"/>
</dbReference>
<dbReference type="OrthoDB" id="9791139at2"/>
<protein>
    <submittedName>
        <fullName evidence="3">Glucosamine-6-phosphate deaminase</fullName>
    </submittedName>
</protein>
<name>A0A2T1C6X6_9CYAN</name>
<evidence type="ECO:0000259" key="2">
    <source>
        <dbReference type="Pfam" id="PF01182"/>
    </source>
</evidence>
<evidence type="ECO:0000313" key="4">
    <source>
        <dbReference type="Proteomes" id="UP000238762"/>
    </source>
</evidence>
<dbReference type="GO" id="GO:0006043">
    <property type="term" value="P:glucosamine catabolic process"/>
    <property type="evidence" value="ECO:0007669"/>
    <property type="project" value="TreeGrafter"/>
</dbReference>
<dbReference type="GO" id="GO:0019262">
    <property type="term" value="P:N-acetylneuraminate catabolic process"/>
    <property type="evidence" value="ECO:0007669"/>
    <property type="project" value="TreeGrafter"/>
</dbReference>
<dbReference type="GO" id="GO:0005975">
    <property type="term" value="P:carbohydrate metabolic process"/>
    <property type="evidence" value="ECO:0007669"/>
    <property type="project" value="InterPro"/>
</dbReference>
<dbReference type="AlphaFoldDB" id="A0A2T1C6X6"/>
<dbReference type="GO" id="GO:0042802">
    <property type="term" value="F:identical protein binding"/>
    <property type="evidence" value="ECO:0007669"/>
    <property type="project" value="TreeGrafter"/>
</dbReference>
<keyword evidence="1" id="KW-0119">Carbohydrate metabolism</keyword>
<dbReference type="EMBL" id="PVWJ01000022">
    <property type="protein sequence ID" value="PSB03897.1"/>
    <property type="molecule type" value="Genomic_DNA"/>
</dbReference>